<reference evidence="3 4" key="1">
    <citation type="submission" date="2024-02" db="EMBL/GenBank/DDBJ databases">
        <authorList>
            <person name="Chen Y."/>
            <person name="Shah S."/>
            <person name="Dougan E. K."/>
            <person name="Thang M."/>
            <person name="Chan C."/>
        </authorList>
    </citation>
    <scope>NUCLEOTIDE SEQUENCE [LARGE SCALE GENOMIC DNA]</scope>
</reference>
<organism evidence="3 4">
    <name type="scientific">Durusdinium trenchii</name>
    <dbReference type="NCBI Taxonomy" id="1381693"/>
    <lineage>
        <taxon>Eukaryota</taxon>
        <taxon>Sar</taxon>
        <taxon>Alveolata</taxon>
        <taxon>Dinophyceae</taxon>
        <taxon>Suessiales</taxon>
        <taxon>Symbiodiniaceae</taxon>
        <taxon>Durusdinium</taxon>
    </lineage>
</organism>
<accession>A0ABP0SFL7</accession>
<feature type="chain" id="PRO_5045029579" evidence="1">
    <location>
        <begin position="25"/>
        <end position="99"/>
    </location>
</feature>
<comment type="caution">
    <text evidence="3">The sequence shown here is derived from an EMBL/GenBank/DDBJ whole genome shotgun (WGS) entry which is preliminary data.</text>
</comment>
<evidence type="ECO:0000256" key="1">
    <source>
        <dbReference type="SAM" id="SignalP"/>
    </source>
</evidence>
<name>A0ABP0SFL7_9DINO</name>
<evidence type="ECO:0000313" key="4">
    <source>
        <dbReference type="Proteomes" id="UP001642464"/>
    </source>
</evidence>
<keyword evidence="1" id="KW-0732">Signal</keyword>
<evidence type="ECO:0000313" key="3">
    <source>
        <dbReference type="EMBL" id="CAK9111187.1"/>
    </source>
</evidence>
<dbReference type="Proteomes" id="UP001642464">
    <property type="component" value="Unassembled WGS sequence"/>
</dbReference>
<evidence type="ECO:0000313" key="2">
    <source>
        <dbReference type="EMBL" id="CAK9111065.1"/>
    </source>
</evidence>
<sequence length="99" mass="10402">MECSRLFMCVLAVLGAGGLNGCEGGCDHSAATVCAVPEQYECTELAKFGGCIKDANCCDSSDQSSEISGMTSWRKHLNQLYDASEAAGHQCEPSPCISD</sequence>
<dbReference type="EMBL" id="CAXAMM010043673">
    <property type="protein sequence ID" value="CAK9111187.1"/>
    <property type="molecule type" value="Genomic_DNA"/>
</dbReference>
<proteinExistence type="predicted"/>
<keyword evidence="4" id="KW-1185">Reference proteome</keyword>
<feature type="signal peptide" evidence="1">
    <location>
        <begin position="1"/>
        <end position="24"/>
    </location>
</feature>
<protein>
    <submittedName>
        <fullName evidence="3">Uncharacterized protein</fullName>
    </submittedName>
</protein>
<gene>
    <name evidence="2" type="ORF">SCF082_LOCUS51570</name>
    <name evidence="3" type="ORF">SCF082_LOCUS51632</name>
</gene>
<dbReference type="EMBL" id="CAXAMM010043640">
    <property type="protein sequence ID" value="CAK9111065.1"/>
    <property type="molecule type" value="Genomic_DNA"/>
</dbReference>